<dbReference type="PROSITE" id="PS51257">
    <property type="entry name" value="PROKAR_LIPOPROTEIN"/>
    <property type="match status" value="1"/>
</dbReference>
<evidence type="ECO:0008006" key="3">
    <source>
        <dbReference type="Google" id="ProtNLM"/>
    </source>
</evidence>
<accession>A0A1N6FLK5</accession>
<protein>
    <recommendedName>
        <fullName evidence="3">Lipocalin-like domain-containing protein</fullName>
    </recommendedName>
</protein>
<sequence>MKRALTFFLFPLLLVFFIACSEREEPKSLHIGTWESKVFVDSLNYWVIETLEFTSDSTFNIQTTVRLTEDGDDLGYRNILMGDYILNGRDFIYFIEEGFRMSRFYTTSEPPFYVPKDQLRPFLVDFSEPNGPTELMFFEGQNQMEISYECPSFDGNCPITKIYVERN</sequence>
<proteinExistence type="predicted"/>
<evidence type="ECO:0000313" key="2">
    <source>
        <dbReference type="Proteomes" id="UP000185221"/>
    </source>
</evidence>
<gene>
    <name evidence="1" type="ORF">SAMN05444394_2539</name>
</gene>
<dbReference type="EMBL" id="FSRC01000002">
    <property type="protein sequence ID" value="SIN96134.1"/>
    <property type="molecule type" value="Genomic_DNA"/>
</dbReference>
<organism evidence="1 2">
    <name type="scientific">Algoriphagus halophilus</name>
    <dbReference type="NCBI Taxonomy" id="226505"/>
    <lineage>
        <taxon>Bacteria</taxon>
        <taxon>Pseudomonadati</taxon>
        <taxon>Bacteroidota</taxon>
        <taxon>Cytophagia</taxon>
        <taxon>Cytophagales</taxon>
        <taxon>Cyclobacteriaceae</taxon>
        <taxon>Algoriphagus</taxon>
    </lineage>
</organism>
<dbReference type="AlphaFoldDB" id="A0A1N6FLK5"/>
<dbReference type="OrthoDB" id="795172at2"/>
<name>A0A1N6FLK5_9BACT</name>
<dbReference type="RefSeq" id="WP_074225371.1">
    <property type="nucleotide sequence ID" value="NZ_FSRC01000002.1"/>
</dbReference>
<evidence type="ECO:0000313" key="1">
    <source>
        <dbReference type="EMBL" id="SIN96134.1"/>
    </source>
</evidence>
<dbReference type="Proteomes" id="UP000185221">
    <property type="component" value="Unassembled WGS sequence"/>
</dbReference>
<keyword evidence="2" id="KW-1185">Reference proteome</keyword>
<reference evidence="2" key="1">
    <citation type="submission" date="2016-11" db="EMBL/GenBank/DDBJ databases">
        <authorList>
            <person name="Varghese N."/>
            <person name="Submissions S."/>
        </authorList>
    </citation>
    <scope>NUCLEOTIDE SEQUENCE [LARGE SCALE GENOMIC DNA]</scope>
    <source>
        <strain evidence="2">DSM 15292</strain>
    </source>
</reference>